<reference evidence="1 2" key="1">
    <citation type="submission" date="2017-09" db="EMBL/GenBank/DDBJ databases">
        <title>Whole genomes of Flavobacteriaceae.</title>
        <authorList>
            <person name="Stine C."/>
            <person name="Li C."/>
            <person name="Tadesse D."/>
        </authorList>
    </citation>
    <scope>NUCLEOTIDE SEQUENCE [LARGE SCALE GENOMIC DNA]</scope>
    <source>
        <strain evidence="1 2">ATCC 35036</strain>
    </source>
</reference>
<dbReference type="InterPro" id="IPR032675">
    <property type="entry name" value="LRR_dom_sf"/>
</dbReference>
<dbReference type="SUPFAM" id="SSF52058">
    <property type="entry name" value="L domain-like"/>
    <property type="match status" value="1"/>
</dbReference>
<evidence type="ECO:0008006" key="3">
    <source>
        <dbReference type="Google" id="ProtNLM"/>
    </source>
</evidence>
<protein>
    <recommendedName>
        <fullName evidence="3">Leucine-rich repeat domain-containing protein</fullName>
    </recommendedName>
</protein>
<accession>A0A2H3KB07</accession>
<proteinExistence type="predicted"/>
<organism evidence="1 2">
    <name type="scientific">Flavobacterium branchiophilum</name>
    <dbReference type="NCBI Taxonomy" id="55197"/>
    <lineage>
        <taxon>Bacteria</taxon>
        <taxon>Pseudomonadati</taxon>
        <taxon>Bacteroidota</taxon>
        <taxon>Flavobacteriia</taxon>
        <taxon>Flavobacteriales</taxon>
        <taxon>Flavobacteriaceae</taxon>
        <taxon>Flavobacterium</taxon>
    </lineage>
</organism>
<dbReference type="EMBL" id="PCMW01000047">
    <property type="protein sequence ID" value="PDS24109.1"/>
    <property type="molecule type" value="Genomic_DNA"/>
</dbReference>
<dbReference type="Gene3D" id="3.80.10.10">
    <property type="entry name" value="Ribonuclease Inhibitor"/>
    <property type="match status" value="1"/>
</dbReference>
<evidence type="ECO:0000313" key="1">
    <source>
        <dbReference type="EMBL" id="PDS24109.1"/>
    </source>
</evidence>
<dbReference type="Proteomes" id="UP000220828">
    <property type="component" value="Unassembled WGS sequence"/>
</dbReference>
<evidence type="ECO:0000313" key="2">
    <source>
        <dbReference type="Proteomes" id="UP000220828"/>
    </source>
</evidence>
<gene>
    <name evidence="1" type="ORF">B0A77_08955</name>
</gene>
<name>A0A2H3KB07_9FLAO</name>
<dbReference type="AlphaFoldDB" id="A0A2H3KB07"/>
<comment type="caution">
    <text evidence="1">The sequence shown here is derived from an EMBL/GenBank/DDBJ whole genome shotgun (WGS) entry which is preliminary data.</text>
</comment>
<sequence length="271" mass="31896">MEKIQINKNNNMKNQIYLCEIKGRKFIDITNEERIHYLVESSRDDKRSDFEKYLQRDDPPGFNEYKAKKFDSIKDVISKPISISFDLIQEIDFDYLEEQLKDLEFESINFVNSKLDLLLPENITKNVKTFFCNGNSKGIIDLSKFCNLKYVNLLKWNNKVIFKGNNSILTNIIVWYYNPKSKSLKDILADLKSIEYLEFNLTNIESLEGIEQLVSLKKIVINYGRNLKSVKNLNLCKKLEHIQFNNCKKIEDFELLDNKKGLKIENIRLPG</sequence>